<protein>
    <submittedName>
        <fullName evidence="1">Uncharacterized protein</fullName>
    </submittedName>
</protein>
<evidence type="ECO:0000313" key="2">
    <source>
        <dbReference type="Proteomes" id="UP000055045"/>
    </source>
</evidence>
<dbReference type="EMBL" id="LLXE01000262">
    <property type="protein sequence ID" value="KUM58761.1"/>
    <property type="molecule type" value="Genomic_DNA"/>
</dbReference>
<organism evidence="1 2">
    <name type="scientific">Penicillium freii</name>
    <dbReference type="NCBI Taxonomy" id="48697"/>
    <lineage>
        <taxon>Eukaryota</taxon>
        <taxon>Fungi</taxon>
        <taxon>Dikarya</taxon>
        <taxon>Ascomycota</taxon>
        <taxon>Pezizomycotina</taxon>
        <taxon>Eurotiomycetes</taxon>
        <taxon>Eurotiomycetidae</taxon>
        <taxon>Eurotiales</taxon>
        <taxon>Aspergillaceae</taxon>
        <taxon>Penicillium</taxon>
    </lineage>
</organism>
<keyword evidence="2" id="KW-1185">Reference proteome</keyword>
<dbReference type="InterPro" id="IPR036291">
    <property type="entry name" value="NAD(P)-bd_dom_sf"/>
</dbReference>
<sequence length="112" mass="11909">MASIVVFITGANRGLGQGLVKYFIAKPDHIVIAAVRDPTHSTAQALAELPAGKGSRIIVVKYDASVEQSALMHLKKPAIRASAILTLSSLMLALQIISTCEGRQAGRHSRAY</sequence>
<dbReference type="Proteomes" id="UP000055045">
    <property type="component" value="Unassembled WGS sequence"/>
</dbReference>
<dbReference type="Pfam" id="PF00106">
    <property type="entry name" value="adh_short"/>
    <property type="match status" value="1"/>
</dbReference>
<accession>A0A124GQP2</accession>
<gene>
    <name evidence="1" type="ORF">ACN42_g8387</name>
</gene>
<dbReference type="AlphaFoldDB" id="A0A124GQP2"/>
<dbReference type="InterPro" id="IPR002347">
    <property type="entry name" value="SDR_fam"/>
</dbReference>
<proteinExistence type="predicted"/>
<reference evidence="1 2" key="1">
    <citation type="submission" date="2015-10" db="EMBL/GenBank/DDBJ databases">
        <title>Genome sequencing of Penicillium freii.</title>
        <authorList>
            <person name="Nguyen H.D."/>
            <person name="Visagie C.M."/>
            <person name="Seifert K.A."/>
        </authorList>
    </citation>
    <scope>NUCLEOTIDE SEQUENCE [LARGE SCALE GENOMIC DNA]</scope>
    <source>
        <strain evidence="1 2">DAOM 242723</strain>
    </source>
</reference>
<comment type="caution">
    <text evidence="1">The sequence shown here is derived from an EMBL/GenBank/DDBJ whole genome shotgun (WGS) entry which is preliminary data.</text>
</comment>
<dbReference type="SUPFAM" id="SSF51735">
    <property type="entry name" value="NAD(P)-binding Rossmann-fold domains"/>
    <property type="match status" value="1"/>
</dbReference>
<name>A0A124GQP2_PENFR</name>
<evidence type="ECO:0000313" key="1">
    <source>
        <dbReference type="EMBL" id="KUM58761.1"/>
    </source>
</evidence>
<dbReference type="Gene3D" id="3.40.50.720">
    <property type="entry name" value="NAD(P)-binding Rossmann-like Domain"/>
    <property type="match status" value="1"/>
</dbReference>